<organism evidence="3">
    <name type="scientific">Alexandrium monilatum</name>
    <dbReference type="NCBI Taxonomy" id="311494"/>
    <lineage>
        <taxon>Eukaryota</taxon>
        <taxon>Sar</taxon>
        <taxon>Alveolata</taxon>
        <taxon>Dinophyceae</taxon>
        <taxon>Gonyaulacales</taxon>
        <taxon>Pyrocystaceae</taxon>
        <taxon>Alexandrium</taxon>
    </lineage>
</organism>
<feature type="coiled-coil region" evidence="1">
    <location>
        <begin position="314"/>
        <end position="407"/>
    </location>
</feature>
<evidence type="ECO:0000256" key="2">
    <source>
        <dbReference type="SAM" id="MobiDB-lite"/>
    </source>
</evidence>
<name>A0A7S4R7L9_9DINO</name>
<feature type="compositionally biased region" description="Gly residues" evidence="2">
    <location>
        <begin position="90"/>
        <end position="102"/>
    </location>
</feature>
<feature type="compositionally biased region" description="Basic and acidic residues" evidence="2">
    <location>
        <begin position="59"/>
        <end position="75"/>
    </location>
</feature>
<feature type="region of interest" description="Disordered" evidence="2">
    <location>
        <begin position="1"/>
        <end position="139"/>
    </location>
</feature>
<evidence type="ECO:0000256" key="1">
    <source>
        <dbReference type="SAM" id="Coils"/>
    </source>
</evidence>
<dbReference type="AlphaFoldDB" id="A0A7S4R7L9"/>
<sequence>MQMAGRPQPGVSPRRELSQKLQSRQATSEARGAVFESSPVRKSNADMVWNQVTASQFTPRHDDPASTHRVGKEEEAGQACASASSSAAPVGGGASPRRGGGSSSRSADLDKTTEELNATVSELRETMEKERERSRQLEKRASEAEYIAVWLKEELDKSVATADLNGTRPVVDHAPQAADLDGTQPVLRHGIQNVEMDSTQPVVRRRASAIQASSVPEDEVVPTRPQLGVVDPTATAPKLGVLDPAGTVPKLCSLVTPGTQPKLGLASLQPDTVGRLHPMAVQRMPSFDDEPLDISNIEDPRMLREELAKSHRYIEEKQHEVIGLEEQNLVLREELNMEKQKVIELKRAANSQKEQNQKAHDELEMNRWLHEEVQLLRNEAAKLQEKLQQAAQREQFLKTELADLRQAAGKASDLHSEEMGRLSVTVGEQLVTVERELAQRTRELSEATDPFIKHAHGLLGAARKACMQIEGASGRSRQAPPLYDLRSRDLANSFRGILKLLKYMVEVLAQHTGMVNPFEQGLGYACVSETSDSLASSMQDYHLQGSQQRGLVCHSALESQQSAQARPGDARGEEEDGVGVVRNDNVVRRWMCYMQD</sequence>
<feature type="compositionally biased region" description="Polar residues" evidence="2">
    <location>
        <begin position="19"/>
        <end position="28"/>
    </location>
</feature>
<protein>
    <submittedName>
        <fullName evidence="3">Uncharacterized protein</fullName>
    </submittedName>
</protein>
<proteinExistence type="predicted"/>
<evidence type="ECO:0000313" key="3">
    <source>
        <dbReference type="EMBL" id="CAE4605916.1"/>
    </source>
</evidence>
<keyword evidence="1" id="KW-0175">Coiled coil</keyword>
<dbReference type="EMBL" id="HBNR01045063">
    <property type="protein sequence ID" value="CAE4605916.1"/>
    <property type="molecule type" value="Transcribed_RNA"/>
</dbReference>
<feature type="compositionally biased region" description="Basic and acidic residues" evidence="2">
    <location>
        <begin position="122"/>
        <end position="139"/>
    </location>
</feature>
<gene>
    <name evidence="3" type="ORF">AMON00008_LOCUS31361</name>
</gene>
<reference evidence="3" key="1">
    <citation type="submission" date="2021-01" db="EMBL/GenBank/DDBJ databases">
        <authorList>
            <person name="Corre E."/>
            <person name="Pelletier E."/>
            <person name="Niang G."/>
            <person name="Scheremetjew M."/>
            <person name="Finn R."/>
            <person name="Kale V."/>
            <person name="Holt S."/>
            <person name="Cochrane G."/>
            <person name="Meng A."/>
            <person name="Brown T."/>
            <person name="Cohen L."/>
        </authorList>
    </citation>
    <scope>NUCLEOTIDE SEQUENCE</scope>
    <source>
        <strain evidence="3">CCMP3105</strain>
    </source>
</reference>
<accession>A0A7S4R7L9</accession>